<organism evidence="4">
    <name type="scientific">marine metagenome</name>
    <dbReference type="NCBI Taxonomy" id="408172"/>
    <lineage>
        <taxon>unclassified sequences</taxon>
        <taxon>metagenomes</taxon>
        <taxon>ecological metagenomes</taxon>
    </lineage>
</organism>
<dbReference type="EMBL" id="UINC01027166">
    <property type="protein sequence ID" value="SVB05957.1"/>
    <property type="molecule type" value="Genomic_DNA"/>
</dbReference>
<protein>
    <recommendedName>
        <fullName evidence="3">Quinolinate phosphoribosyl transferase C-terminal domain-containing protein</fullName>
    </recommendedName>
</protein>
<dbReference type="Gene3D" id="3.20.20.70">
    <property type="entry name" value="Aldolase class I"/>
    <property type="match status" value="1"/>
</dbReference>
<keyword evidence="2" id="KW-0808">Transferase</keyword>
<sequence>QEIELDGFLLDNMNPKEVEACVNLIRSFPSGESIFIEASGGINLETFPEFVWTGIDAVSIGALTTSARNIDLRLDLK</sequence>
<dbReference type="GO" id="GO:0004514">
    <property type="term" value="F:nicotinate-nucleotide diphosphorylase (carboxylating) activity"/>
    <property type="evidence" value="ECO:0007669"/>
    <property type="project" value="InterPro"/>
</dbReference>
<dbReference type="InterPro" id="IPR036068">
    <property type="entry name" value="Nicotinate_pribotase-like_C"/>
</dbReference>
<dbReference type="InterPro" id="IPR013785">
    <property type="entry name" value="Aldolase_TIM"/>
</dbReference>
<name>A0A382AY98_9ZZZZ</name>
<feature type="non-terminal residue" evidence="4">
    <location>
        <position position="1"/>
    </location>
</feature>
<evidence type="ECO:0000259" key="3">
    <source>
        <dbReference type="Pfam" id="PF01729"/>
    </source>
</evidence>
<comment type="similarity">
    <text evidence="1">Belongs to the NadC/ModD family.</text>
</comment>
<dbReference type="GO" id="GO:0009435">
    <property type="term" value="P:NAD+ biosynthetic process"/>
    <property type="evidence" value="ECO:0007669"/>
    <property type="project" value="InterPro"/>
</dbReference>
<dbReference type="SUPFAM" id="SSF51690">
    <property type="entry name" value="Nicotinate/Quinolinate PRTase C-terminal domain-like"/>
    <property type="match status" value="1"/>
</dbReference>
<evidence type="ECO:0000256" key="1">
    <source>
        <dbReference type="ARBA" id="ARBA00009400"/>
    </source>
</evidence>
<gene>
    <name evidence="4" type="ORF">METZ01_LOCUS158811</name>
</gene>
<keyword evidence="2" id="KW-0328">Glycosyltransferase</keyword>
<evidence type="ECO:0000256" key="2">
    <source>
        <dbReference type="ARBA" id="ARBA00022676"/>
    </source>
</evidence>
<accession>A0A382AY98</accession>
<proteinExistence type="inferred from homology"/>
<dbReference type="PANTHER" id="PTHR32179">
    <property type="entry name" value="NICOTINATE-NUCLEOTIDE PYROPHOSPHORYLASE [CARBOXYLATING]"/>
    <property type="match status" value="1"/>
</dbReference>
<dbReference type="GO" id="GO:0034213">
    <property type="term" value="P:quinolinate catabolic process"/>
    <property type="evidence" value="ECO:0007669"/>
    <property type="project" value="TreeGrafter"/>
</dbReference>
<dbReference type="InterPro" id="IPR027277">
    <property type="entry name" value="NadC/ModD"/>
</dbReference>
<dbReference type="AlphaFoldDB" id="A0A382AY98"/>
<dbReference type="PANTHER" id="PTHR32179:SF3">
    <property type="entry name" value="NICOTINATE-NUCLEOTIDE PYROPHOSPHORYLASE [CARBOXYLATING]"/>
    <property type="match status" value="1"/>
</dbReference>
<reference evidence="4" key="1">
    <citation type="submission" date="2018-05" db="EMBL/GenBank/DDBJ databases">
        <authorList>
            <person name="Lanie J.A."/>
            <person name="Ng W.-L."/>
            <person name="Kazmierczak K.M."/>
            <person name="Andrzejewski T.M."/>
            <person name="Davidsen T.M."/>
            <person name="Wayne K.J."/>
            <person name="Tettelin H."/>
            <person name="Glass J.I."/>
            <person name="Rusch D."/>
            <person name="Podicherti R."/>
            <person name="Tsui H.-C.T."/>
            <person name="Winkler M.E."/>
        </authorList>
    </citation>
    <scope>NUCLEOTIDE SEQUENCE</scope>
</reference>
<feature type="domain" description="Quinolinate phosphoribosyl transferase C-terminal" evidence="3">
    <location>
        <begin position="3"/>
        <end position="75"/>
    </location>
</feature>
<dbReference type="GO" id="GO:0005737">
    <property type="term" value="C:cytoplasm"/>
    <property type="evidence" value="ECO:0007669"/>
    <property type="project" value="TreeGrafter"/>
</dbReference>
<dbReference type="InterPro" id="IPR002638">
    <property type="entry name" value="Quinolinate_PRibosylTrfase_C"/>
</dbReference>
<evidence type="ECO:0000313" key="4">
    <source>
        <dbReference type="EMBL" id="SVB05957.1"/>
    </source>
</evidence>
<dbReference type="Pfam" id="PF01729">
    <property type="entry name" value="QRPTase_C"/>
    <property type="match status" value="1"/>
</dbReference>